<dbReference type="OrthoDB" id="5797290at2"/>
<feature type="transmembrane region" description="Helical" evidence="5">
    <location>
        <begin position="79"/>
        <end position="102"/>
    </location>
</feature>
<feature type="transmembrane region" description="Helical" evidence="5">
    <location>
        <begin position="44"/>
        <end position="67"/>
    </location>
</feature>
<evidence type="ECO:0000313" key="8">
    <source>
        <dbReference type="Proteomes" id="UP000035963"/>
    </source>
</evidence>
<reference evidence="7 8" key="1">
    <citation type="journal article" date="2015" name="Genome Announc.">
        <title>Draft Genome Sequence of Burkholderia sp. Strain PML1(12), an Ectomycorrhizosphere-Inhabiting Bacterium with Effective Mineral-Weathering Ability.</title>
        <authorList>
            <person name="Uroz S."/>
            <person name="Oger P."/>
        </authorList>
    </citation>
    <scope>NUCLEOTIDE SEQUENCE [LARGE SCALE GENOMIC DNA]</scope>
    <source>
        <strain evidence="8">PML1(12)</strain>
    </source>
</reference>
<accession>A0A0J1D612</accession>
<comment type="caution">
    <text evidence="7">The sequence shown here is derived from an EMBL/GenBank/DDBJ whole genome shotgun (WGS) entry which is preliminary data.</text>
</comment>
<dbReference type="PATRIC" id="fig|908627.4.peg.160"/>
<dbReference type="GO" id="GO:0016020">
    <property type="term" value="C:membrane"/>
    <property type="evidence" value="ECO:0007669"/>
    <property type="project" value="UniProtKB-SubCell"/>
</dbReference>
<dbReference type="InterPro" id="IPR025423">
    <property type="entry name" value="TMEM205-like"/>
</dbReference>
<organism evidence="7 8">
    <name type="scientific">Caballeronia mineralivorans PML1(12)</name>
    <dbReference type="NCBI Taxonomy" id="908627"/>
    <lineage>
        <taxon>Bacteria</taxon>
        <taxon>Pseudomonadati</taxon>
        <taxon>Pseudomonadota</taxon>
        <taxon>Betaproteobacteria</taxon>
        <taxon>Burkholderiales</taxon>
        <taxon>Burkholderiaceae</taxon>
        <taxon>Caballeronia</taxon>
    </lineage>
</organism>
<dbReference type="AlphaFoldDB" id="A0A0J1D612"/>
<proteinExistence type="predicted"/>
<evidence type="ECO:0000256" key="5">
    <source>
        <dbReference type="SAM" id="Phobius"/>
    </source>
</evidence>
<dbReference type="RefSeq" id="WP_047844689.1">
    <property type="nucleotide sequence ID" value="NZ_AEJF01000005.1"/>
</dbReference>
<name>A0A0J1D612_9BURK</name>
<dbReference type="Proteomes" id="UP000035963">
    <property type="component" value="Unassembled WGS sequence"/>
</dbReference>
<evidence type="ECO:0000256" key="2">
    <source>
        <dbReference type="ARBA" id="ARBA00022692"/>
    </source>
</evidence>
<feature type="transmembrane region" description="Helical" evidence="5">
    <location>
        <begin position="12"/>
        <end position="32"/>
    </location>
</feature>
<comment type="subcellular location">
    <subcellularLocation>
        <location evidence="1">Membrane</location>
    </subcellularLocation>
</comment>
<keyword evidence="2 5" id="KW-0812">Transmembrane</keyword>
<evidence type="ECO:0000256" key="1">
    <source>
        <dbReference type="ARBA" id="ARBA00004370"/>
    </source>
</evidence>
<gene>
    <name evidence="7" type="ORF">EOS_00730</name>
</gene>
<feature type="transmembrane region" description="Helical" evidence="5">
    <location>
        <begin position="122"/>
        <end position="145"/>
    </location>
</feature>
<dbReference type="EMBL" id="AEJF01000005">
    <property type="protein sequence ID" value="KLU28086.1"/>
    <property type="molecule type" value="Genomic_DNA"/>
</dbReference>
<dbReference type="Pfam" id="PF13664">
    <property type="entry name" value="DUF4149"/>
    <property type="match status" value="1"/>
</dbReference>
<evidence type="ECO:0000256" key="3">
    <source>
        <dbReference type="ARBA" id="ARBA00022989"/>
    </source>
</evidence>
<evidence type="ECO:0000313" key="7">
    <source>
        <dbReference type="EMBL" id="KLU28086.1"/>
    </source>
</evidence>
<keyword evidence="8" id="KW-1185">Reference proteome</keyword>
<keyword evidence="3 5" id="KW-1133">Transmembrane helix</keyword>
<feature type="domain" description="TMEM205-like" evidence="6">
    <location>
        <begin position="10"/>
        <end position="106"/>
    </location>
</feature>
<keyword evidence="4 5" id="KW-0472">Membrane</keyword>
<evidence type="ECO:0000259" key="6">
    <source>
        <dbReference type="Pfam" id="PF13664"/>
    </source>
</evidence>
<evidence type="ECO:0000256" key="4">
    <source>
        <dbReference type="ARBA" id="ARBA00023136"/>
    </source>
</evidence>
<protein>
    <submittedName>
        <fullName evidence="7">Membrane protein</fullName>
    </submittedName>
</protein>
<sequence length="173" mass="18903">MAHRFFRIVAMIWVGSMLTLGYVAAPVLFSMLDRTSAGSVAAQLFRIEGMLGVVCALVLLVMANRLVRSGFVEYKRTRWVIAAMLVCVLVGYFALQPFMSALRVAAQEGGMELAQSPYASRFGLLHGVSSAFYLIESVLGLVLFWRLPPGRFPTQTVVPKGKTASVAARRARG</sequence>